<dbReference type="STRING" id="1156417.Y919_08920"/>
<dbReference type="Gene3D" id="3.30.1240.10">
    <property type="match status" value="1"/>
</dbReference>
<organism evidence="1 2">
    <name type="scientific">Caloranaerobacter azorensis H53214</name>
    <dbReference type="NCBI Taxonomy" id="1156417"/>
    <lineage>
        <taxon>Bacteria</taxon>
        <taxon>Bacillati</taxon>
        <taxon>Bacillota</taxon>
        <taxon>Tissierellia</taxon>
        <taxon>Tissierellales</taxon>
        <taxon>Thermohalobacteraceae</taxon>
        <taxon>Caloranaerobacter</taxon>
    </lineage>
</organism>
<dbReference type="InterPro" id="IPR036412">
    <property type="entry name" value="HAD-like_sf"/>
</dbReference>
<accession>A0A096CTT5</accession>
<dbReference type="SUPFAM" id="SSF56784">
    <property type="entry name" value="HAD-like"/>
    <property type="match status" value="1"/>
</dbReference>
<dbReference type="CDD" id="cd07516">
    <property type="entry name" value="HAD_Pase"/>
    <property type="match status" value="1"/>
</dbReference>
<dbReference type="NCBIfam" id="TIGR00099">
    <property type="entry name" value="Cof-subfamily"/>
    <property type="match status" value="1"/>
</dbReference>
<dbReference type="NCBIfam" id="TIGR01484">
    <property type="entry name" value="HAD-SF-IIB"/>
    <property type="match status" value="1"/>
</dbReference>
<dbReference type="SFLD" id="SFLDG01140">
    <property type="entry name" value="C2.B:_Phosphomannomutase_and_P"/>
    <property type="match status" value="1"/>
</dbReference>
<gene>
    <name evidence="1" type="ORF">Y919_08920</name>
</gene>
<dbReference type="PANTHER" id="PTHR10000:SF8">
    <property type="entry name" value="HAD SUPERFAMILY HYDROLASE-LIKE, TYPE 3"/>
    <property type="match status" value="1"/>
</dbReference>
<dbReference type="Proteomes" id="UP000029622">
    <property type="component" value="Unassembled WGS sequence"/>
</dbReference>
<dbReference type="Gene3D" id="3.40.50.1000">
    <property type="entry name" value="HAD superfamily/HAD-like"/>
    <property type="match status" value="1"/>
</dbReference>
<comment type="caution">
    <text evidence="1">The sequence shown here is derived from an EMBL/GenBank/DDBJ whole genome shotgun (WGS) entry which is preliminary data.</text>
</comment>
<evidence type="ECO:0000313" key="1">
    <source>
        <dbReference type="EMBL" id="KGG79959.1"/>
    </source>
</evidence>
<reference evidence="1 2" key="1">
    <citation type="submission" date="2013-12" db="EMBL/GenBank/DDBJ databases">
        <title>Draft genome sequence of Caloranaerobacter sp. H53214.</title>
        <authorList>
            <person name="Jiang L.J."/>
            <person name="Shao Z.Z."/>
            <person name="Long M.N."/>
        </authorList>
    </citation>
    <scope>NUCLEOTIDE SEQUENCE [LARGE SCALE GENOMIC DNA]</scope>
    <source>
        <strain evidence="1 2">H53214</strain>
    </source>
</reference>
<name>A0A096CTT5_9FIRM</name>
<proteinExistence type="predicted"/>
<dbReference type="GO" id="GO:0016791">
    <property type="term" value="F:phosphatase activity"/>
    <property type="evidence" value="ECO:0007669"/>
    <property type="project" value="UniProtKB-ARBA"/>
</dbReference>
<dbReference type="EMBL" id="AZTB01000047">
    <property type="protein sequence ID" value="KGG79959.1"/>
    <property type="molecule type" value="Genomic_DNA"/>
</dbReference>
<dbReference type="PANTHER" id="PTHR10000">
    <property type="entry name" value="PHOSPHOSERINE PHOSPHATASE"/>
    <property type="match status" value="1"/>
</dbReference>
<dbReference type="InterPro" id="IPR000150">
    <property type="entry name" value="Cof"/>
</dbReference>
<protein>
    <submittedName>
        <fullName evidence="1">Haloacid dehalogenase</fullName>
    </submittedName>
</protein>
<dbReference type="InterPro" id="IPR023214">
    <property type="entry name" value="HAD_sf"/>
</dbReference>
<dbReference type="Pfam" id="PF08282">
    <property type="entry name" value="Hydrolase_3"/>
    <property type="match status" value="1"/>
</dbReference>
<dbReference type="PROSITE" id="PS01228">
    <property type="entry name" value="COF_1"/>
    <property type="match status" value="1"/>
</dbReference>
<dbReference type="InterPro" id="IPR006379">
    <property type="entry name" value="HAD-SF_hydro_IIB"/>
</dbReference>
<dbReference type="RefSeq" id="WP_035164098.1">
    <property type="nucleotide sequence ID" value="NZ_AZTB01000047.1"/>
</dbReference>
<dbReference type="GO" id="GO:0005829">
    <property type="term" value="C:cytosol"/>
    <property type="evidence" value="ECO:0007669"/>
    <property type="project" value="TreeGrafter"/>
</dbReference>
<evidence type="ECO:0000313" key="2">
    <source>
        <dbReference type="Proteomes" id="UP000029622"/>
    </source>
</evidence>
<dbReference type="PROSITE" id="PS01229">
    <property type="entry name" value="COF_2"/>
    <property type="match status" value="1"/>
</dbReference>
<dbReference type="AlphaFoldDB" id="A0A096CTT5"/>
<dbReference type="GO" id="GO:0000287">
    <property type="term" value="F:magnesium ion binding"/>
    <property type="evidence" value="ECO:0007669"/>
    <property type="project" value="TreeGrafter"/>
</dbReference>
<dbReference type="SFLD" id="SFLDG01144">
    <property type="entry name" value="C2.B.4:_PGP_Like"/>
    <property type="match status" value="1"/>
</dbReference>
<sequence length="273" mass="31050">MNYKLIAVDMDGTLLNSNNEISEKNKNALKIATEKGIQVVISTGRIFTSARFYAKLLGIVTPIIACNGAYICEYHRNNVLYENPINPVDCKEIIKVLEDNNMYFHFYDNDTFYTKELNYNSLKYYNWNKEQKSGDKINIQLIDDAKKLFEEKEPKIYKFVIMDDDSDKLNYVKGILSKNKNIGIVSSWKGSFDIMNKGVSKGKALEKLCNILNIKSSEVIAIGDNYNDLSMIEFAGCGIAMGNAEEEVKRKADIITDTNDNDGVYKALKELIF</sequence>
<dbReference type="SFLD" id="SFLDS00003">
    <property type="entry name" value="Haloacid_Dehalogenase"/>
    <property type="match status" value="1"/>
</dbReference>